<proteinExistence type="predicted"/>
<sequence>MLMLMALLYVVEAQSINHSYLATWHNGDSLAPPSLSLFLLPCPIIPVLLFLFLILSFVCFSLFPMSPYTTTEGKRERVSSALAFLLSFFSHNNRHHVCWECCIFVSIKLFHLQPSLALSLSPVFFHLPDIVSFPF</sequence>
<feature type="transmembrane region" description="Helical" evidence="1">
    <location>
        <begin position="37"/>
        <end position="65"/>
    </location>
</feature>
<protein>
    <submittedName>
        <fullName evidence="2">Uncharacterized protein</fullName>
    </submittedName>
</protein>
<keyword evidence="1" id="KW-0812">Transmembrane</keyword>
<evidence type="ECO:0000256" key="1">
    <source>
        <dbReference type="SAM" id="Phobius"/>
    </source>
</evidence>
<evidence type="ECO:0000313" key="2">
    <source>
        <dbReference type="EMBL" id="KAG6638889.1"/>
    </source>
</evidence>
<evidence type="ECO:0000313" key="3">
    <source>
        <dbReference type="Proteomes" id="UP000811609"/>
    </source>
</evidence>
<reference evidence="2" key="1">
    <citation type="submission" date="2020-12" db="EMBL/GenBank/DDBJ databases">
        <title>WGS assembly of Carya illinoinensis cv. Pawnee.</title>
        <authorList>
            <person name="Platts A."/>
            <person name="Shu S."/>
            <person name="Wright S."/>
            <person name="Barry K."/>
            <person name="Edger P."/>
            <person name="Pires J.C."/>
            <person name="Schmutz J."/>
        </authorList>
    </citation>
    <scope>NUCLEOTIDE SEQUENCE</scope>
    <source>
        <tissue evidence="2">Leaf</tissue>
    </source>
</reference>
<comment type="caution">
    <text evidence="2">The sequence shown here is derived from an EMBL/GenBank/DDBJ whole genome shotgun (WGS) entry which is preliminary data.</text>
</comment>
<dbReference type="AlphaFoldDB" id="A0A8T1P4T5"/>
<keyword evidence="1" id="KW-1133">Transmembrane helix</keyword>
<dbReference type="Proteomes" id="UP000811609">
    <property type="component" value="Chromosome 10"/>
</dbReference>
<gene>
    <name evidence="2" type="ORF">CIPAW_10G063300</name>
</gene>
<name>A0A8T1P4T5_CARIL</name>
<keyword evidence="1" id="KW-0472">Membrane</keyword>
<keyword evidence="3" id="KW-1185">Reference proteome</keyword>
<accession>A0A8T1P4T5</accession>
<dbReference type="EMBL" id="CM031818">
    <property type="protein sequence ID" value="KAG6638889.1"/>
    <property type="molecule type" value="Genomic_DNA"/>
</dbReference>
<organism evidence="2 3">
    <name type="scientific">Carya illinoinensis</name>
    <name type="common">Pecan</name>
    <dbReference type="NCBI Taxonomy" id="32201"/>
    <lineage>
        <taxon>Eukaryota</taxon>
        <taxon>Viridiplantae</taxon>
        <taxon>Streptophyta</taxon>
        <taxon>Embryophyta</taxon>
        <taxon>Tracheophyta</taxon>
        <taxon>Spermatophyta</taxon>
        <taxon>Magnoliopsida</taxon>
        <taxon>eudicotyledons</taxon>
        <taxon>Gunneridae</taxon>
        <taxon>Pentapetalae</taxon>
        <taxon>rosids</taxon>
        <taxon>fabids</taxon>
        <taxon>Fagales</taxon>
        <taxon>Juglandaceae</taxon>
        <taxon>Carya</taxon>
    </lineage>
</organism>